<protein>
    <submittedName>
        <fullName evidence="1">Uncharacterized protein</fullName>
    </submittedName>
</protein>
<reference evidence="2 3" key="2">
    <citation type="submission" date="2019-04" db="EMBL/GenBank/DDBJ databases">
        <title>Genome sequencing of Clostridium botulinum Groups I-IV and Clostridium butyricum.</title>
        <authorList>
            <person name="Brunt J."/>
            <person name="Van Vliet A.H.M."/>
            <person name="Stringer S.C."/>
            <person name="Carter A.T."/>
            <person name="Peck M.W."/>
        </authorList>
    </citation>
    <scope>NUCLEOTIDE SEQUENCE [LARGE SCALE GENOMIC DNA]</scope>
    <source>
        <strain evidence="2 3">CB-K-33E</strain>
    </source>
</reference>
<dbReference type="EMBL" id="SWVK01000028">
    <property type="protein sequence ID" value="NFN36653.1"/>
    <property type="molecule type" value="Genomic_DNA"/>
</dbReference>
<dbReference type="EMBL" id="KT897275">
    <property type="protein sequence ID" value="ALT05344.1"/>
    <property type="molecule type" value="Genomic_DNA"/>
</dbReference>
<geneLocation type="plasmid" evidence="1">
    <name>p12/29</name>
</geneLocation>
<dbReference type="AlphaFoldDB" id="A0A126JI28"/>
<reference evidence="1" key="1">
    <citation type="journal article" date="2016" name="Genome Biol. Evol.">
        <title>Evolution of chromosomal Clostridium botulinum type E neurotoxin gene clusters: evidence provided by their rare plasmid borne counterparts.</title>
        <authorList>
            <person name="Carter A.T."/>
            <person name="Austin J.W."/>
            <person name="Weedmark K.A."/>
            <person name="Peck M.W."/>
        </authorList>
    </citation>
    <scope>NUCLEOTIDE SEQUENCE</scope>
    <source>
        <strain evidence="1">IFR 12/29</strain>
        <plasmid evidence="1">p12/29</plasmid>
    </source>
</reference>
<evidence type="ECO:0000313" key="1">
    <source>
        <dbReference type="EMBL" id="ALT05344.1"/>
    </source>
</evidence>
<keyword evidence="1" id="KW-0614">Plasmid</keyword>
<evidence type="ECO:0000313" key="2">
    <source>
        <dbReference type="EMBL" id="NFN36653.1"/>
    </source>
</evidence>
<organism evidence="1">
    <name type="scientific">Clostridium botulinum</name>
    <dbReference type="NCBI Taxonomy" id="1491"/>
    <lineage>
        <taxon>Bacteria</taxon>
        <taxon>Bacillati</taxon>
        <taxon>Bacillota</taxon>
        <taxon>Clostridia</taxon>
        <taxon>Eubacteriales</taxon>
        <taxon>Clostridiaceae</taxon>
        <taxon>Clostridium</taxon>
    </lineage>
</organism>
<name>A0A126JI28_CLOBO</name>
<dbReference type="RefSeq" id="WP_017826615.1">
    <property type="nucleotide sequence ID" value="NZ_KT897275.1"/>
</dbReference>
<sequence length="90" mass="10690">MTSNLNEKNIYALPNWVRIIINDDIIDNNILEWHKEHGEIYLTLGEISDQLSEKGYRCVISVWEETPLEGYIYEYDNNEWLQHGKTRGYA</sequence>
<dbReference type="Proteomes" id="UP000473681">
    <property type="component" value="Unassembled WGS sequence"/>
</dbReference>
<proteinExistence type="predicted"/>
<evidence type="ECO:0000313" key="3">
    <source>
        <dbReference type="Proteomes" id="UP000473681"/>
    </source>
</evidence>
<gene>
    <name evidence="2" type="ORF">FDB51_16385</name>
</gene>
<accession>A0A126JI28</accession>